<reference evidence="8" key="1">
    <citation type="submission" date="2021-01" db="EMBL/GenBank/DDBJ databases">
        <title>Whole genome shotgun sequence of Virgisporangium aurantiacum NBRC 16421.</title>
        <authorList>
            <person name="Komaki H."/>
            <person name="Tamura T."/>
        </authorList>
    </citation>
    <scope>NUCLEOTIDE SEQUENCE</scope>
    <source>
        <strain evidence="8">NBRC 16421</strain>
    </source>
</reference>
<evidence type="ECO:0000313" key="8">
    <source>
        <dbReference type="EMBL" id="GIJ55564.1"/>
    </source>
</evidence>
<dbReference type="PIRSF" id="PIRSF000535">
    <property type="entry name" value="1PFK/6PFK/LacC"/>
    <property type="match status" value="1"/>
</dbReference>
<feature type="domain" description="Carbohydrate kinase PfkB" evidence="7">
    <location>
        <begin position="14"/>
        <end position="287"/>
    </location>
</feature>
<organism evidence="8 9">
    <name type="scientific">Virgisporangium aurantiacum</name>
    <dbReference type="NCBI Taxonomy" id="175570"/>
    <lineage>
        <taxon>Bacteria</taxon>
        <taxon>Bacillati</taxon>
        <taxon>Actinomycetota</taxon>
        <taxon>Actinomycetes</taxon>
        <taxon>Micromonosporales</taxon>
        <taxon>Micromonosporaceae</taxon>
        <taxon>Virgisporangium</taxon>
    </lineage>
</organism>
<dbReference type="Gene3D" id="3.40.1190.20">
    <property type="match status" value="1"/>
</dbReference>
<comment type="similarity">
    <text evidence="1">Belongs to the carbohydrate kinase PfkB family.</text>
</comment>
<name>A0A8J3Z0T9_9ACTN</name>
<keyword evidence="5" id="KW-0067">ATP-binding</keyword>
<dbReference type="AlphaFoldDB" id="A0A8J3Z0T9"/>
<dbReference type="InterPro" id="IPR011611">
    <property type="entry name" value="PfkB_dom"/>
</dbReference>
<dbReference type="PROSITE" id="PS00583">
    <property type="entry name" value="PFKB_KINASES_1"/>
    <property type="match status" value="1"/>
</dbReference>
<dbReference type="Pfam" id="PF00294">
    <property type="entry name" value="PfkB"/>
    <property type="match status" value="1"/>
</dbReference>
<dbReference type="GO" id="GO:0044281">
    <property type="term" value="P:small molecule metabolic process"/>
    <property type="evidence" value="ECO:0007669"/>
    <property type="project" value="UniProtKB-ARBA"/>
</dbReference>
<evidence type="ECO:0000313" key="9">
    <source>
        <dbReference type="Proteomes" id="UP000612585"/>
    </source>
</evidence>
<dbReference type="PROSITE" id="PS00584">
    <property type="entry name" value="PFKB_KINASES_2"/>
    <property type="match status" value="1"/>
</dbReference>
<gene>
    <name evidence="8" type="ORF">Vau01_030800</name>
</gene>
<dbReference type="PANTHER" id="PTHR46566">
    <property type="entry name" value="1-PHOSPHOFRUCTOKINASE-RELATED"/>
    <property type="match status" value="1"/>
</dbReference>
<comment type="caution">
    <text evidence="8">The sequence shown here is derived from an EMBL/GenBank/DDBJ whole genome shotgun (WGS) entry which is preliminary data.</text>
</comment>
<keyword evidence="9" id="KW-1185">Reference proteome</keyword>
<proteinExistence type="inferred from homology"/>
<sequence length="308" mass="31148">MIVTVTLNAALDVTYELGRVTIGDTNRVDRVRECPGGKGLNVARTLDALGEPVLACGLLGGRTGEVIRTGLAATGVRTVFTTIRGESRRTVVLAEPGRTTVVNEPGPTVTSDEWQAFRAGFAEILATSGAGVAVLSGSLPPGVPVDAYAELGRACAAAGIRVVLDADGEPLRHGLAGRPAVVKPNVDELARLRLGDGAPLLAAAQAVRAAGATAVVVSRGPDGLVAVTPDGAWAAVPPVVTGNPTGAGDALVAALARGLAHGSAWPDRLRDGVALSAATVQAEGAGSFDMSTYRALLPRIELSPLTLP</sequence>
<dbReference type="SUPFAM" id="SSF53613">
    <property type="entry name" value="Ribokinase-like"/>
    <property type="match status" value="1"/>
</dbReference>
<dbReference type="GO" id="GO:0005524">
    <property type="term" value="F:ATP binding"/>
    <property type="evidence" value="ECO:0007669"/>
    <property type="project" value="UniProtKB-KW"/>
</dbReference>
<dbReference type="PANTHER" id="PTHR46566:SF5">
    <property type="entry name" value="1-PHOSPHOFRUCTOKINASE"/>
    <property type="match status" value="1"/>
</dbReference>
<evidence type="ECO:0000256" key="2">
    <source>
        <dbReference type="ARBA" id="ARBA00022679"/>
    </source>
</evidence>
<evidence type="ECO:0000256" key="4">
    <source>
        <dbReference type="ARBA" id="ARBA00022777"/>
    </source>
</evidence>
<dbReference type="NCBIfam" id="TIGR03168">
    <property type="entry name" value="1-PFK"/>
    <property type="match status" value="1"/>
</dbReference>
<evidence type="ECO:0000256" key="1">
    <source>
        <dbReference type="ARBA" id="ARBA00010688"/>
    </source>
</evidence>
<evidence type="ECO:0000256" key="6">
    <source>
        <dbReference type="PIRNR" id="PIRNR000535"/>
    </source>
</evidence>
<dbReference type="InterPro" id="IPR029056">
    <property type="entry name" value="Ribokinase-like"/>
</dbReference>
<accession>A0A8J3Z0T9</accession>
<dbReference type="FunFam" id="3.40.1190.20:FF:000001">
    <property type="entry name" value="Phosphofructokinase"/>
    <property type="match status" value="1"/>
</dbReference>
<dbReference type="GO" id="GO:0016052">
    <property type="term" value="P:carbohydrate catabolic process"/>
    <property type="evidence" value="ECO:0007669"/>
    <property type="project" value="UniProtKB-ARBA"/>
</dbReference>
<keyword evidence="4 8" id="KW-0418">Kinase</keyword>
<dbReference type="GO" id="GO:0008443">
    <property type="term" value="F:phosphofructokinase activity"/>
    <property type="evidence" value="ECO:0007669"/>
    <property type="project" value="TreeGrafter"/>
</dbReference>
<dbReference type="EMBL" id="BOPG01000019">
    <property type="protein sequence ID" value="GIJ55564.1"/>
    <property type="molecule type" value="Genomic_DNA"/>
</dbReference>
<evidence type="ECO:0000259" key="7">
    <source>
        <dbReference type="Pfam" id="PF00294"/>
    </source>
</evidence>
<keyword evidence="2 6" id="KW-0808">Transferase</keyword>
<dbReference type="InterPro" id="IPR002173">
    <property type="entry name" value="Carboh/pur_kinase_PfkB_CS"/>
</dbReference>
<protein>
    <submittedName>
        <fullName evidence="8">Sugar kinase</fullName>
    </submittedName>
</protein>
<dbReference type="InterPro" id="IPR017583">
    <property type="entry name" value="Tagatose/fructose_Pkinase"/>
</dbReference>
<keyword evidence="3" id="KW-0547">Nucleotide-binding</keyword>
<dbReference type="Proteomes" id="UP000612585">
    <property type="component" value="Unassembled WGS sequence"/>
</dbReference>
<evidence type="ECO:0000256" key="5">
    <source>
        <dbReference type="ARBA" id="ARBA00022840"/>
    </source>
</evidence>
<dbReference type="CDD" id="cd01164">
    <property type="entry name" value="FruK_PfkB_like"/>
    <property type="match status" value="1"/>
</dbReference>
<evidence type="ECO:0000256" key="3">
    <source>
        <dbReference type="ARBA" id="ARBA00022741"/>
    </source>
</evidence>
<dbReference type="GO" id="GO:0005829">
    <property type="term" value="C:cytosol"/>
    <property type="evidence" value="ECO:0007669"/>
    <property type="project" value="TreeGrafter"/>
</dbReference>